<reference evidence="3" key="1">
    <citation type="submission" date="2019-02" db="EMBL/GenBank/DDBJ databases">
        <authorList>
            <person name="Li S.-H."/>
        </authorList>
    </citation>
    <scope>NUCLEOTIDE SEQUENCE</scope>
    <source>
        <strain evidence="3">IMCC14734</strain>
    </source>
</reference>
<proteinExistence type="predicted"/>
<keyword evidence="4" id="KW-1185">Reference proteome</keyword>
<gene>
    <name evidence="3" type="ORF">EYC98_10465</name>
</gene>
<feature type="coiled-coil region" evidence="1">
    <location>
        <begin position="169"/>
        <end position="239"/>
    </location>
</feature>
<evidence type="ECO:0000256" key="2">
    <source>
        <dbReference type="SAM" id="Phobius"/>
    </source>
</evidence>
<dbReference type="NCBIfam" id="TIGR03007">
    <property type="entry name" value="pepcterm_ChnLen"/>
    <property type="match status" value="1"/>
</dbReference>
<dbReference type="EMBL" id="SHNN01000002">
    <property type="protein sequence ID" value="MCX2981286.1"/>
    <property type="molecule type" value="Genomic_DNA"/>
</dbReference>
<feature type="transmembrane region" description="Helical" evidence="2">
    <location>
        <begin position="425"/>
        <end position="449"/>
    </location>
</feature>
<evidence type="ECO:0000256" key="1">
    <source>
        <dbReference type="SAM" id="Coils"/>
    </source>
</evidence>
<keyword evidence="2" id="KW-0472">Membrane</keyword>
<accession>A0ABT3THR7</accession>
<dbReference type="Gene3D" id="1.20.5.340">
    <property type="match status" value="1"/>
</dbReference>
<keyword evidence="2" id="KW-1133">Transmembrane helix</keyword>
<dbReference type="RefSeq" id="WP_279245289.1">
    <property type="nucleotide sequence ID" value="NZ_SHNN01000002.1"/>
</dbReference>
<protein>
    <submittedName>
        <fullName evidence="3">Chain length-determining protein</fullName>
    </submittedName>
</protein>
<feature type="coiled-coil region" evidence="1">
    <location>
        <begin position="323"/>
        <end position="357"/>
    </location>
</feature>
<organism evidence="3 4">
    <name type="scientific">Candidatus Litorirhabdus singularis</name>
    <dbReference type="NCBI Taxonomy" id="2518993"/>
    <lineage>
        <taxon>Bacteria</taxon>
        <taxon>Pseudomonadati</taxon>
        <taxon>Pseudomonadota</taxon>
        <taxon>Gammaproteobacteria</taxon>
        <taxon>Cellvibrionales</taxon>
        <taxon>Halieaceae</taxon>
        <taxon>Candidatus Litorirhabdus</taxon>
    </lineage>
</organism>
<dbReference type="PANTHER" id="PTHR32309:SF13">
    <property type="entry name" value="FERRIC ENTEROBACTIN TRANSPORT PROTEIN FEPE"/>
    <property type="match status" value="1"/>
</dbReference>
<dbReference type="Proteomes" id="UP001143362">
    <property type="component" value="Unassembled WGS sequence"/>
</dbReference>
<name>A0ABT3THR7_9GAMM</name>
<dbReference type="PANTHER" id="PTHR32309">
    <property type="entry name" value="TYROSINE-PROTEIN KINASE"/>
    <property type="match status" value="1"/>
</dbReference>
<sequence>MQDILALVYTYALGVWRFRWPALICAWVLSIAGWIFVYQMEDAYQATARIYVDNNTVLGPLLRGLAIQPNINQRLSLMTRTLLSRPNLEKLMRMTDLDLEVRTEAEAEEFLNEFRKRISIKGDRRNRSLYSISFVDEERDTAKRIVQALITVFIESSLGDKREDSSDAQAFLDEQIADYEIRLIEAEQRLADFRQRNMGTLDGNASGYYQRLAGAKEQLEVAQLQLNELRNRGKELRRQLDGEEPVMLSNSGGQSSNSPIDARIAALQVSMDNLLSRYTEKHPEVRQIRALIAALEVERAQEIDQLLAGDTDSYSGMVTSPVYEGMRAMLAETEANVASLETRVQEYDRRVKDLEDKVSNIPVIETELKQLDRDYGVIRGQHSKLLQRRESALMSQKVEQNANDVTFRVIDPPFVPTRPSEPNKLLLSAAVLFAGIGAGIGIALLLSLLNPRIYEQRSLSNLTGLPMLGTVSVIENATQKRQSLIALTTFTGLAVLLFAMFAGVAAITQGMVPGV</sequence>
<dbReference type="InterPro" id="IPR050445">
    <property type="entry name" value="Bact_polysacc_biosynth/exp"/>
</dbReference>
<dbReference type="InterPro" id="IPR014345">
    <property type="entry name" value="XrtA_polysacc_chain"/>
</dbReference>
<evidence type="ECO:0000313" key="3">
    <source>
        <dbReference type="EMBL" id="MCX2981286.1"/>
    </source>
</evidence>
<keyword evidence="2" id="KW-0812">Transmembrane</keyword>
<feature type="transmembrane region" description="Helical" evidence="2">
    <location>
        <begin position="20"/>
        <end position="40"/>
    </location>
</feature>
<comment type="caution">
    <text evidence="3">The sequence shown here is derived from an EMBL/GenBank/DDBJ whole genome shotgun (WGS) entry which is preliminary data.</text>
</comment>
<evidence type="ECO:0000313" key="4">
    <source>
        <dbReference type="Proteomes" id="UP001143362"/>
    </source>
</evidence>
<keyword evidence="1" id="KW-0175">Coiled coil</keyword>
<feature type="transmembrane region" description="Helical" evidence="2">
    <location>
        <begin position="484"/>
        <end position="507"/>
    </location>
</feature>